<dbReference type="PANTHER" id="PTHR47336">
    <property type="entry name" value="TRANSCRIPTION FACTOR HMS1-RELATED"/>
    <property type="match status" value="1"/>
</dbReference>
<accession>A0A167FLN0</accession>
<feature type="compositionally biased region" description="Acidic residues" evidence="1">
    <location>
        <begin position="282"/>
        <end position="302"/>
    </location>
</feature>
<gene>
    <name evidence="3" type="primary">HMS1</name>
    <name evidence="3" type="ORF">AWJ20_3084</name>
</gene>
<feature type="compositionally biased region" description="Low complexity" evidence="1">
    <location>
        <begin position="262"/>
        <end position="273"/>
    </location>
</feature>
<dbReference type="PROSITE" id="PS50888">
    <property type="entry name" value="BHLH"/>
    <property type="match status" value="1"/>
</dbReference>
<feature type="compositionally biased region" description="Basic and acidic residues" evidence="1">
    <location>
        <begin position="303"/>
        <end position="313"/>
    </location>
</feature>
<feature type="compositionally biased region" description="Polar residues" evidence="1">
    <location>
        <begin position="332"/>
        <end position="347"/>
    </location>
</feature>
<proteinExistence type="predicted"/>
<keyword evidence="4" id="KW-1185">Reference proteome</keyword>
<dbReference type="KEGG" id="slb:AWJ20_3084"/>
<dbReference type="InterPro" id="IPR011598">
    <property type="entry name" value="bHLH_dom"/>
</dbReference>
<sequence>MEALDYAYCSSFLSAIDRERDGGLSGNSDINESNGQRVSTTSPDGSQYSYGRNAGFSPTNITPSPQEILNGAYGNSSTGVTGPLSETDENWSLNRLMDSNDTASSRYPYGNDGTDMIPSLVETNSRNSTSSGMSITSPAGSLGSNSGVIPSYPYDGVKASNNFVMAQSYMPDVNVSLGISPNSCSSPANSNGYYSSQSNISSDSDTYNQSIVIGGNSNGNLWTTDQYGSFDKGVYDASMVAQQIQGKQIQSQGRTQVEQAPNQNQNQSYQKQQEYGAVKEEMSDDDGDDDEEDADDDLDYEDSAFRVKEEPRSPRKTTNSTSHSRSTNSTSPQQESSQSRRANTKANRVTKPKKEKTSHNMIEKRYRTNINDKIQALRDCVPSLCYALDGNQGGKEDLEGLVPANKLNKATILVKATEYIKHLQKKNELLNDEISKLKSTNANSGGSYGSSAYQRRSAPRMAQAPMTPDPRPQPVNQSNSGMLPKAMMVSMAGVMATNMMGGNDNDLSGLSVLPGLSFLRSVKYGGVDCGTLLMNVLQITLILGVVWQIFFFSQDEKEGLESSPVDSPQPVDQADPKFLKQYTWLTVSQQLIVPTGNNLLSALPSLLFACFEVFLCSIVGMDGFLIVAQSFRRIKTVAASDSIIRSMDSQLCGGDLVCDYYRIFYMFLRGFATVPGSKRFILQAIQARLLFVGMLKPIGVMISDKLWKKGLALANADASDDSDENESLPSNVLNLLCCPDVLDNSMVSSINDIVFNKSTVKTSLVSFDSILDTMAALYSEKHIHSLLAYSLENGESSSESYVIDEDELDEIDSIAPDGSDAKQAVALIRATYNRGDSIKSAMELLILENATMPTSTSTIAPVSASSKINKVSLYSNANSSEETLHATGSPKLDFNTKLELSLNSTIAIYCSLILHYLDTNQVENALEIARKLSSQPSMHNMELLGFVSLWKALLKFYELKAGQGDLKIERLSAIARIWIGSEIAEYEGLNLDKRRELVGQSVQMNLHFGGLNPE</sequence>
<dbReference type="AlphaFoldDB" id="A0A167FLN0"/>
<feature type="domain" description="BHLH" evidence="2">
    <location>
        <begin position="354"/>
        <end position="423"/>
    </location>
</feature>
<dbReference type="EMBL" id="CP014503">
    <property type="protein sequence ID" value="ANB15456.1"/>
    <property type="molecule type" value="Genomic_DNA"/>
</dbReference>
<evidence type="ECO:0000313" key="4">
    <source>
        <dbReference type="Proteomes" id="UP000189580"/>
    </source>
</evidence>
<evidence type="ECO:0000256" key="1">
    <source>
        <dbReference type="SAM" id="MobiDB-lite"/>
    </source>
</evidence>
<organism evidence="3 4">
    <name type="scientific">Sugiyamaella lignohabitans</name>
    <dbReference type="NCBI Taxonomy" id="796027"/>
    <lineage>
        <taxon>Eukaryota</taxon>
        <taxon>Fungi</taxon>
        <taxon>Dikarya</taxon>
        <taxon>Ascomycota</taxon>
        <taxon>Saccharomycotina</taxon>
        <taxon>Dipodascomycetes</taxon>
        <taxon>Dipodascales</taxon>
        <taxon>Trichomonascaceae</taxon>
        <taxon>Sugiyamaella</taxon>
    </lineage>
</organism>
<reference evidence="3 4" key="1">
    <citation type="submission" date="2016-02" db="EMBL/GenBank/DDBJ databases">
        <title>Complete genome sequence and transcriptome regulation of the pentose utilising yeast Sugiyamaella lignohabitans.</title>
        <authorList>
            <person name="Bellasio M."/>
            <person name="Peymann A."/>
            <person name="Valli M."/>
            <person name="Sipitzky M."/>
            <person name="Graf A."/>
            <person name="Sauer M."/>
            <person name="Marx H."/>
            <person name="Mattanovich D."/>
        </authorList>
    </citation>
    <scope>NUCLEOTIDE SEQUENCE [LARGE SCALE GENOMIC DNA]</scope>
    <source>
        <strain evidence="3 4">CBS 10342</strain>
    </source>
</reference>
<feature type="region of interest" description="Disordered" evidence="1">
    <location>
        <begin position="438"/>
        <end position="480"/>
    </location>
</feature>
<dbReference type="InterPro" id="IPR052099">
    <property type="entry name" value="Regulatory_TF_Diverse"/>
</dbReference>
<feature type="compositionally biased region" description="Polar residues" evidence="1">
    <location>
        <begin position="26"/>
        <end position="80"/>
    </location>
</feature>
<dbReference type="GO" id="GO:0046983">
    <property type="term" value="F:protein dimerization activity"/>
    <property type="evidence" value="ECO:0007669"/>
    <property type="project" value="InterPro"/>
</dbReference>
<evidence type="ECO:0000313" key="3">
    <source>
        <dbReference type="EMBL" id="ANB15456.1"/>
    </source>
</evidence>
<dbReference type="GeneID" id="30035067"/>
<dbReference type="GO" id="GO:0032933">
    <property type="term" value="P:SREBP signaling pathway"/>
    <property type="evidence" value="ECO:0007669"/>
    <property type="project" value="InterPro"/>
</dbReference>
<dbReference type="SMART" id="SM00353">
    <property type="entry name" value="HLH"/>
    <property type="match status" value="1"/>
</dbReference>
<dbReference type="InterPro" id="IPR036638">
    <property type="entry name" value="HLH_DNA-bd_sf"/>
</dbReference>
<protein>
    <submittedName>
        <fullName evidence="3">Hms1p</fullName>
    </submittedName>
</protein>
<dbReference type="GO" id="GO:0045944">
    <property type="term" value="P:positive regulation of transcription by RNA polymerase II"/>
    <property type="evidence" value="ECO:0007669"/>
    <property type="project" value="InterPro"/>
</dbReference>
<dbReference type="SUPFAM" id="SSF47459">
    <property type="entry name" value="HLH, helix-loop-helix DNA-binding domain"/>
    <property type="match status" value="1"/>
</dbReference>
<dbReference type="Proteomes" id="UP000189580">
    <property type="component" value="Chromosome b"/>
</dbReference>
<dbReference type="Pfam" id="PF00010">
    <property type="entry name" value="HLH"/>
    <property type="match status" value="1"/>
</dbReference>
<feature type="region of interest" description="Disordered" evidence="1">
    <location>
        <begin position="23"/>
        <end position="88"/>
    </location>
</feature>
<dbReference type="InterPro" id="IPR019006">
    <property type="entry name" value="Sre1_C"/>
</dbReference>
<evidence type="ECO:0000259" key="2">
    <source>
        <dbReference type="PROSITE" id="PS50888"/>
    </source>
</evidence>
<dbReference type="OrthoDB" id="2133190at2759"/>
<dbReference type="Gene3D" id="4.10.280.10">
    <property type="entry name" value="Helix-loop-helix DNA-binding domain"/>
    <property type="match status" value="1"/>
</dbReference>
<feature type="compositionally biased region" description="Low complexity" evidence="1">
    <location>
        <begin position="441"/>
        <end position="453"/>
    </location>
</feature>
<name>A0A167FLN0_9ASCO</name>
<dbReference type="PANTHER" id="PTHR47336:SF2">
    <property type="entry name" value="TRANSCRIPTION FACTOR HMS1-RELATED"/>
    <property type="match status" value="1"/>
</dbReference>
<dbReference type="RefSeq" id="XP_018737933.1">
    <property type="nucleotide sequence ID" value="XM_018880079.1"/>
</dbReference>
<feature type="compositionally biased region" description="Low complexity" evidence="1">
    <location>
        <begin position="317"/>
        <end position="331"/>
    </location>
</feature>
<dbReference type="Pfam" id="PF09427">
    <property type="entry name" value="DUF2014"/>
    <property type="match status" value="1"/>
</dbReference>
<feature type="region of interest" description="Disordered" evidence="1">
    <location>
        <begin position="251"/>
        <end position="359"/>
    </location>
</feature>